<dbReference type="EMBL" id="LCFB01000003">
    <property type="protein sequence ID" value="KKS86023.1"/>
    <property type="molecule type" value="Genomic_DNA"/>
</dbReference>
<protein>
    <submittedName>
        <fullName evidence="2">Uncharacterized protein</fullName>
    </submittedName>
</protein>
<evidence type="ECO:0000313" key="2">
    <source>
        <dbReference type="EMBL" id="KKS86023.1"/>
    </source>
</evidence>
<keyword evidence="1" id="KW-0175">Coiled coil</keyword>
<comment type="caution">
    <text evidence="2">The sequence shown here is derived from an EMBL/GenBank/DDBJ whole genome shotgun (WGS) entry which is preliminary data.</text>
</comment>
<proteinExistence type="predicted"/>
<dbReference type="Gene3D" id="1.20.120.20">
    <property type="entry name" value="Apolipoprotein"/>
    <property type="match status" value="1"/>
</dbReference>
<gene>
    <name evidence="2" type="ORF">UV59_C0003G0018</name>
</gene>
<accession>A0A0G1FGP8</accession>
<organism evidence="2 3">
    <name type="scientific">Candidatus Gottesmanbacteria bacterium GW2011_GWA1_43_11</name>
    <dbReference type="NCBI Taxonomy" id="1618436"/>
    <lineage>
        <taxon>Bacteria</taxon>
        <taxon>Candidatus Gottesmaniibacteriota</taxon>
    </lineage>
</organism>
<name>A0A0G1FGP8_9BACT</name>
<reference evidence="2 3" key="1">
    <citation type="journal article" date="2015" name="Nature">
        <title>rRNA introns, odd ribosomes, and small enigmatic genomes across a large radiation of phyla.</title>
        <authorList>
            <person name="Brown C.T."/>
            <person name="Hug L.A."/>
            <person name="Thomas B.C."/>
            <person name="Sharon I."/>
            <person name="Castelle C.J."/>
            <person name="Singh A."/>
            <person name="Wilkins M.J."/>
            <person name="Williams K.H."/>
            <person name="Banfield J.F."/>
        </authorList>
    </citation>
    <scope>NUCLEOTIDE SEQUENCE [LARGE SCALE GENOMIC DNA]</scope>
</reference>
<dbReference type="Proteomes" id="UP000034543">
    <property type="component" value="Unassembled WGS sequence"/>
</dbReference>
<feature type="coiled-coil region" evidence="1">
    <location>
        <begin position="19"/>
        <end position="46"/>
    </location>
</feature>
<evidence type="ECO:0000256" key="1">
    <source>
        <dbReference type="SAM" id="Coils"/>
    </source>
</evidence>
<evidence type="ECO:0000313" key="3">
    <source>
        <dbReference type="Proteomes" id="UP000034543"/>
    </source>
</evidence>
<dbReference type="STRING" id="1618436.UV59_C0003G0018"/>
<dbReference type="AlphaFoldDB" id="A0A0G1FGP8"/>
<sequence length="204" mass="23276">MIFIAALLGVLLGVTSIANLLLLRRTQKLKADYDDLEKEIREKLNSLLAEATQKSLDIIKSTAQDATQAVKETRFFSSETKAQFLRDIELVREHDKTQLAETLSRVENEMVNSLKKATQTMEEDFKTQIDGFKKSLSQLVSESQMQAKKQAQEYQNSLYTHAEDSLFHVFSALSKELLKRSLTPKDHETLILEAFEEARAHEVL</sequence>